<dbReference type="InterPro" id="IPR021131">
    <property type="entry name" value="Ribosomal_uL15/eL18"/>
</dbReference>
<dbReference type="SMART" id="SM00165">
    <property type="entry name" value="UBA"/>
    <property type="match status" value="1"/>
</dbReference>
<dbReference type="InterPro" id="IPR033741">
    <property type="entry name" value="SQSTM_UBA"/>
</dbReference>
<gene>
    <name evidence="17" type="ORF">H671_7g18222</name>
</gene>
<evidence type="ECO:0000256" key="13">
    <source>
        <dbReference type="PROSITE-ProRule" id="PRU00228"/>
    </source>
</evidence>
<dbReference type="SUPFAM" id="SSF46934">
    <property type="entry name" value="UBA-like"/>
    <property type="match status" value="1"/>
</dbReference>
<keyword evidence="6 13" id="KW-0863">Zinc-finger</keyword>
<dbReference type="Proteomes" id="UP000030759">
    <property type="component" value="Unassembled WGS sequence"/>
</dbReference>
<accession>A0A061I0Q8</accession>
<keyword evidence="8" id="KW-0689">Ribosomal protein</keyword>
<dbReference type="PROSITE" id="PS50030">
    <property type="entry name" value="UBA"/>
    <property type="match status" value="1"/>
</dbReference>
<evidence type="ECO:0000256" key="3">
    <source>
        <dbReference type="ARBA" id="ARBA00007320"/>
    </source>
</evidence>
<proteinExistence type="inferred from homology"/>
<dbReference type="InterPro" id="IPR015940">
    <property type="entry name" value="UBA"/>
</dbReference>
<evidence type="ECO:0000256" key="8">
    <source>
        <dbReference type="ARBA" id="ARBA00022980"/>
    </source>
</evidence>
<feature type="region of interest" description="Disordered" evidence="14">
    <location>
        <begin position="284"/>
        <end position="314"/>
    </location>
</feature>
<evidence type="ECO:0000256" key="7">
    <source>
        <dbReference type="ARBA" id="ARBA00022833"/>
    </source>
</evidence>
<dbReference type="Pfam" id="PF00828">
    <property type="entry name" value="Ribosomal_L27A"/>
    <property type="match status" value="1"/>
</dbReference>
<name>A0A061I0Q8_CRIGR</name>
<evidence type="ECO:0000256" key="6">
    <source>
        <dbReference type="ARBA" id="ARBA00022771"/>
    </source>
</evidence>
<evidence type="ECO:0000256" key="14">
    <source>
        <dbReference type="SAM" id="MobiDB-lite"/>
    </source>
</evidence>
<evidence type="ECO:0000256" key="2">
    <source>
        <dbReference type="ARBA" id="ARBA00004496"/>
    </source>
</evidence>
<dbReference type="SUPFAM" id="SSF57850">
    <property type="entry name" value="RING/U-box"/>
    <property type="match status" value="1"/>
</dbReference>
<evidence type="ECO:0000256" key="1">
    <source>
        <dbReference type="ARBA" id="ARBA00004123"/>
    </source>
</evidence>
<dbReference type="FunFam" id="3.30.60.90:FF:000012">
    <property type="entry name" value="Sequestosome 1"/>
    <property type="match status" value="1"/>
</dbReference>
<dbReference type="GO" id="GO:0000423">
    <property type="term" value="P:mitophagy"/>
    <property type="evidence" value="ECO:0007669"/>
    <property type="project" value="TreeGrafter"/>
</dbReference>
<evidence type="ECO:0000256" key="4">
    <source>
        <dbReference type="ARBA" id="ARBA00022490"/>
    </source>
</evidence>
<dbReference type="GO" id="GO:0005080">
    <property type="term" value="F:protein kinase C binding"/>
    <property type="evidence" value="ECO:0007669"/>
    <property type="project" value="TreeGrafter"/>
</dbReference>
<dbReference type="Gene3D" id="3.100.10.10">
    <property type="match status" value="1"/>
</dbReference>
<feature type="compositionally biased region" description="Basic residues" evidence="14">
    <location>
        <begin position="1"/>
        <end position="29"/>
    </location>
</feature>
<organism evidence="17 18">
    <name type="scientific">Cricetulus griseus</name>
    <name type="common">Chinese hamster</name>
    <name type="synonym">Cricetulus barabensis griseus</name>
    <dbReference type="NCBI Taxonomy" id="10029"/>
    <lineage>
        <taxon>Eukaryota</taxon>
        <taxon>Metazoa</taxon>
        <taxon>Chordata</taxon>
        <taxon>Craniata</taxon>
        <taxon>Vertebrata</taxon>
        <taxon>Euteleostomi</taxon>
        <taxon>Mammalia</taxon>
        <taxon>Eutheria</taxon>
        <taxon>Euarchontoglires</taxon>
        <taxon>Glires</taxon>
        <taxon>Rodentia</taxon>
        <taxon>Myomorpha</taxon>
        <taxon>Muroidea</taxon>
        <taxon>Cricetidae</taxon>
        <taxon>Cricetinae</taxon>
        <taxon>Cricetulus</taxon>
    </lineage>
</organism>
<feature type="domain" description="UBA" evidence="15">
    <location>
        <begin position="496"/>
        <end position="541"/>
    </location>
</feature>
<dbReference type="GO" id="GO:0022625">
    <property type="term" value="C:cytosolic large ribosomal subunit"/>
    <property type="evidence" value="ECO:0007669"/>
    <property type="project" value="UniProtKB-ARBA"/>
</dbReference>
<comment type="subcellular location">
    <subcellularLocation>
        <location evidence="2">Cytoplasm</location>
    </subcellularLocation>
    <subcellularLocation>
        <location evidence="1">Nucleus</location>
    </subcellularLocation>
</comment>
<dbReference type="Gene3D" id="1.10.8.10">
    <property type="entry name" value="DNA helicase RuvA subunit, C-terminal domain"/>
    <property type="match status" value="1"/>
</dbReference>
<dbReference type="PROSITE" id="PS50135">
    <property type="entry name" value="ZF_ZZ_2"/>
    <property type="match status" value="1"/>
</dbReference>
<feature type="compositionally biased region" description="Polar residues" evidence="14">
    <location>
        <begin position="433"/>
        <end position="455"/>
    </location>
</feature>
<feature type="compositionally biased region" description="Basic and acidic residues" evidence="14">
    <location>
        <begin position="419"/>
        <end position="429"/>
    </location>
</feature>
<dbReference type="Pfam" id="PF16577">
    <property type="entry name" value="UBA_5"/>
    <property type="match status" value="1"/>
</dbReference>
<keyword evidence="7" id="KW-0862">Zinc</keyword>
<dbReference type="SMART" id="SM00291">
    <property type="entry name" value="ZnF_ZZ"/>
    <property type="match status" value="1"/>
</dbReference>
<comment type="similarity">
    <text evidence="3">Belongs to the universal ribosomal protein uL15 family.</text>
</comment>
<evidence type="ECO:0000256" key="11">
    <source>
        <dbReference type="ARBA" id="ARBA00035200"/>
    </source>
</evidence>
<dbReference type="EMBL" id="KE682060">
    <property type="protein sequence ID" value="ERE68059.1"/>
    <property type="molecule type" value="Genomic_DNA"/>
</dbReference>
<evidence type="ECO:0000256" key="12">
    <source>
        <dbReference type="ARBA" id="ARBA00035527"/>
    </source>
</evidence>
<feature type="compositionally biased region" description="Polar residues" evidence="14">
    <location>
        <begin position="365"/>
        <end position="375"/>
    </location>
</feature>
<dbReference type="InterPro" id="IPR000433">
    <property type="entry name" value="Znf_ZZ"/>
</dbReference>
<dbReference type="GO" id="GO:0005634">
    <property type="term" value="C:nucleus"/>
    <property type="evidence" value="ECO:0007669"/>
    <property type="project" value="UniProtKB-SubCell"/>
</dbReference>
<feature type="region of interest" description="Disordered" evidence="14">
    <location>
        <begin position="401"/>
        <end position="461"/>
    </location>
</feature>
<dbReference type="GO" id="GO:0008270">
    <property type="term" value="F:zinc ion binding"/>
    <property type="evidence" value="ECO:0007669"/>
    <property type="project" value="UniProtKB-KW"/>
</dbReference>
<dbReference type="SUPFAM" id="SSF52080">
    <property type="entry name" value="Ribosomal proteins L15p and L18e"/>
    <property type="match status" value="1"/>
</dbReference>
<dbReference type="InterPro" id="IPR009060">
    <property type="entry name" value="UBA-like_sf"/>
</dbReference>
<feature type="domain" description="ZZ-type" evidence="16">
    <location>
        <begin position="203"/>
        <end position="253"/>
    </location>
</feature>
<evidence type="ECO:0000259" key="16">
    <source>
        <dbReference type="PROSITE" id="PS50135"/>
    </source>
</evidence>
<dbReference type="GO" id="GO:0044753">
    <property type="term" value="C:amphisome"/>
    <property type="evidence" value="ECO:0007669"/>
    <property type="project" value="TreeGrafter"/>
</dbReference>
<evidence type="ECO:0000259" key="15">
    <source>
        <dbReference type="PROSITE" id="PS50030"/>
    </source>
</evidence>
<dbReference type="GO" id="GO:0016235">
    <property type="term" value="C:aggresome"/>
    <property type="evidence" value="ECO:0007669"/>
    <property type="project" value="TreeGrafter"/>
</dbReference>
<dbReference type="PANTHER" id="PTHR15090:SF0">
    <property type="entry name" value="SEQUESTOSOME-1"/>
    <property type="match status" value="1"/>
</dbReference>
<dbReference type="InterPro" id="IPR043145">
    <property type="entry name" value="Znf_ZZ_sf"/>
</dbReference>
<dbReference type="GO" id="GO:0070530">
    <property type="term" value="F:K63-linked polyubiquitin modification-dependent protein binding"/>
    <property type="evidence" value="ECO:0007669"/>
    <property type="project" value="TreeGrafter"/>
</dbReference>
<keyword evidence="9" id="KW-0539">Nucleus</keyword>
<dbReference type="CDD" id="cd14320">
    <property type="entry name" value="UBA_SQSTM"/>
    <property type="match status" value="1"/>
</dbReference>
<evidence type="ECO:0000313" key="17">
    <source>
        <dbReference type="EMBL" id="ERE68059.1"/>
    </source>
</evidence>
<dbReference type="PANTHER" id="PTHR15090">
    <property type="entry name" value="SEQUESTOSOME 1-RELATED"/>
    <property type="match status" value="1"/>
</dbReference>
<feature type="region of interest" description="Disordered" evidence="14">
    <location>
        <begin position="342"/>
        <end position="388"/>
    </location>
</feature>
<dbReference type="InterPro" id="IPR036227">
    <property type="entry name" value="Ribosomal_uL15/eL18_sf"/>
</dbReference>
<keyword evidence="10" id="KW-0687">Ribonucleoprotein</keyword>
<reference evidence="18" key="1">
    <citation type="journal article" date="2013" name="Nat. Biotechnol.">
        <title>Chinese hamster genome sequenced from sorted chromosomes.</title>
        <authorList>
            <person name="Brinkrolf K."/>
            <person name="Rupp O."/>
            <person name="Laux H."/>
            <person name="Kollin F."/>
            <person name="Ernst W."/>
            <person name="Linke B."/>
            <person name="Kofler R."/>
            <person name="Romand S."/>
            <person name="Hesse F."/>
            <person name="Budach W.E."/>
            <person name="Galosy S."/>
            <person name="Muller D."/>
            <person name="Noll T."/>
            <person name="Wienberg J."/>
            <person name="Jostock T."/>
            <person name="Leonard M."/>
            <person name="Grillari J."/>
            <person name="Tauch A."/>
            <person name="Goesmann A."/>
            <person name="Helk B."/>
            <person name="Mott J.E."/>
            <person name="Puhler A."/>
            <person name="Borth N."/>
        </authorList>
    </citation>
    <scope>NUCLEOTIDE SEQUENCE [LARGE SCALE GENOMIC DNA]</scope>
    <source>
        <strain evidence="18">17A/GY</strain>
    </source>
</reference>
<keyword evidence="5" id="KW-0479">Metal-binding</keyword>
<evidence type="ECO:0000256" key="5">
    <source>
        <dbReference type="ARBA" id="ARBA00022723"/>
    </source>
</evidence>
<evidence type="ECO:0000256" key="9">
    <source>
        <dbReference type="ARBA" id="ARBA00023242"/>
    </source>
</evidence>
<keyword evidence="4" id="KW-0963">Cytoplasm</keyword>
<dbReference type="InterPro" id="IPR052260">
    <property type="entry name" value="Autophagy_Rcpt_SigReg"/>
</dbReference>
<dbReference type="GO" id="GO:0007032">
    <property type="term" value="P:endosome organization"/>
    <property type="evidence" value="ECO:0007669"/>
    <property type="project" value="TreeGrafter"/>
</dbReference>
<sequence length="547" mass="60402">MPSRLRKTRKLRGHMSHGHGRIGKHHKHPGGLGNAGGMHHHRINFDKYHPGYFGKGGMRHYHLKRNQSFCPTVNLDKLWTLVSEQTRVNAAKNKTGAVPIIDVRSGYYKVPGKGKLPKQPVIVKAKFFSRRAEEKIKGVGGTDSILIFNEDGDLVAFSSDEELTMAMSYVKDDIFRIYIKEKKECRRDHRPPCAQEASRSMVHPNVICDGCNGPVVGTRYKCSVCPDYDLCSVCEGKGLHREHSKLIFPNPFGHLSDGFSHGRWLRKLKHGHFGWPGWEMGPPGNWSPRPPRAGDARPCPTAESASGPSEDPSVNFLKSVGESVAAALSPLGIEVDIDVEHGGKRSRLTPTSPESSSMDTEDKCSTQPSSCSSEVNKPDEAGEGTSQSLTEQMKKIALESVGQPEEQMESDNCSGGDDDWTHLSSKEVDPSTGELQSLQMPESEGPSSLDPSQEGPTGLKEAALYPHLPPGMWSPEVSFSFAFREYKYIRQITTEEADPRLIESLSQMLSMGFSDEGGWLTRLLQTKNYDIGAALDTIQYSKHPPPL</sequence>
<protein>
    <recommendedName>
        <fullName evidence="11">Large ribosomal subunit protein uL15</fullName>
    </recommendedName>
    <alternativeName>
        <fullName evidence="12">60S ribosomal protein L27a</fullName>
    </alternativeName>
</protein>
<evidence type="ECO:0000313" key="18">
    <source>
        <dbReference type="Proteomes" id="UP000030759"/>
    </source>
</evidence>
<dbReference type="Gene3D" id="3.30.60.90">
    <property type="match status" value="1"/>
</dbReference>
<feature type="region of interest" description="Disordered" evidence="14">
    <location>
        <begin position="1"/>
        <end position="38"/>
    </location>
</feature>
<dbReference type="CDD" id="cd02340">
    <property type="entry name" value="ZZ_NBR1_like"/>
    <property type="match status" value="1"/>
</dbReference>
<evidence type="ECO:0000256" key="10">
    <source>
        <dbReference type="ARBA" id="ARBA00023274"/>
    </source>
</evidence>
<dbReference type="AlphaFoldDB" id="A0A061I0Q8"/>
<dbReference type="Pfam" id="PF00569">
    <property type="entry name" value="ZZ"/>
    <property type="match status" value="1"/>
</dbReference>
<dbReference type="GO" id="GO:0035973">
    <property type="term" value="P:aggrephagy"/>
    <property type="evidence" value="ECO:0007669"/>
    <property type="project" value="TreeGrafter"/>
</dbReference>
<dbReference type="FunFam" id="3.100.10.10:FF:000024">
    <property type="entry name" value="RPL27A isoform 10"/>
    <property type="match status" value="1"/>
</dbReference>
<feature type="compositionally biased region" description="Polar residues" evidence="14">
    <location>
        <begin position="348"/>
        <end position="358"/>
    </location>
</feature>
<dbReference type="FunFam" id="1.10.8.10:FF:000034">
    <property type="entry name" value="Sequestosome 1"/>
    <property type="match status" value="1"/>
</dbReference>
<dbReference type="PROSITE" id="PS01357">
    <property type="entry name" value="ZF_ZZ_1"/>
    <property type="match status" value="1"/>
</dbReference>